<feature type="compositionally biased region" description="Polar residues" evidence="1">
    <location>
        <begin position="442"/>
        <end position="458"/>
    </location>
</feature>
<evidence type="ECO:0000256" key="1">
    <source>
        <dbReference type="SAM" id="MobiDB-lite"/>
    </source>
</evidence>
<gene>
    <name evidence="2" type="ORF">B0I35DRAFT_480642</name>
</gene>
<evidence type="ECO:0000313" key="2">
    <source>
        <dbReference type="EMBL" id="KAH7312159.1"/>
    </source>
</evidence>
<comment type="caution">
    <text evidence="2">The sequence shown here is derived from an EMBL/GenBank/DDBJ whole genome shotgun (WGS) entry which is preliminary data.</text>
</comment>
<feature type="region of interest" description="Disordered" evidence="1">
    <location>
        <begin position="1"/>
        <end position="153"/>
    </location>
</feature>
<dbReference type="AlphaFoldDB" id="A0A8K0SM11"/>
<evidence type="ECO:0000313" key="3">
    <source>
        <dbReference type="Proteomes" id="UP000813444"/>
    </source>
</evidence>
<protein>
    <submittedName>
        <fullName evidence="2">Uncharacterized protein</fullName>
    </submittedName>
</protein>
<feature type="compositionally biased region" description="Polar residues" evidence="1">
    <location>
        <begin position="110"/>
        <end position="119"/>
    </location>
</feature>
<dbReference type="EMBL" id="JAGPNK010000010">
    <property type="protein sequence ID" value="KAH7312159.1"/>
    <property type="molecule type" value="Genomic_DNA"/>
</dbReference>
<feature type="region of interest" description="Disordered" evidence="1">
    <location>
        <begin position="437"/>
        <end position="479"/>
    </location>
</feature>
<proteinExistence type="predicted"/>
<dbReference type="OrthoDB" id="5404323at2759"/>
<sequence length="563" mass="61965">MFVHAGAGLHGHEYSESRRSPPPQPSPLSFFCSAMIPSPDNERGPSSSSSTPPPSSSSYPFVSDQLPVASTTSSSEQPSLPRPPRRRPNSLPAGIPKKDLSVTFREPTITRVNGLSSPHSSEDEDTLVDVGINDHVPPLRQRRRRKSAPRSSTRFALAHPAPQFLNKQRSLVQIRPRLMLQLQQLGPKRAVPAFDVVPSALLVGSIIIPKLAKAFPRVFHVKPKLNQDDLLVVRNEDYTSPLDGPHAAGDSEQPIDQRELVAVISPLPQQGLDNVEIIMEDGSVWLSAALPNNSFEFTHTDPSGQITTARWVKRLASSSSTGTLASARPSSPEPRWIFSILDPDTRKHPILGTLTASTLEIYDSYNVIPPMGGYSSPASPTHTVDTTLTVAGPLSPRATARDERVAVEVSENYKRLMLATAIWVSLRQSGWPRTAKPKLARSVSQQAPASPKSLNRSRSLAEYTDSPIRASMPSPSRRFSGLSLQECVVPEEEPKMPPRAMSMGATYAQDRRRAPELGVNNVLEEQIQPKPRRCSLRVRQFTNKIFHRRNSQVSEEKRRIASS</sequence>
<name>A0A8K0SM11_9HYPO</name>
<feature type="compositionally biased region" description="Basic and acidic residues" evidence="1">
    <location>
        <begin position="10"/>
        <end position="19"/>
    </location>
</feature>
<reference evidence="2" key="1">
    <citation type="journal article" date="2021" name="Nat. Commun.">
        <title>Genetic determinants of endophytism in the Arabidopsis root mycobiome.</title>
        <authorList>
            <person name="Mesny F."/>
            <person name="Miyauchi S."/>
            <person name="Thiergart T."/>
            <person name="Pickel B."/>
            <person name="Atanasova L."/>
            <person name="Karlsson M."/>
            <person name="Huettel B."/>
            <person name="Barry K.W."/>
            <person name="Haridas S."/>
            <person name="Chen C."/>
            <person name="Bauer D."/>
            <person name="Andreopoulos W."/>
            <person name="Pangilinan J."/>
            <person name="LaButti K."/>
            <person name="Riley R."/>
            <person name="Lipzen A."/>
            <person name="Clum A."/>
            <person name="Drula E."/>
            <person name="Henrissat B."/>
            <person name="Kohler A."/>
            <person name="Grigoriev I.V."/>
            <person name="Martin F.M."/>
            <person name="Hacquard S."/>
        </authorList>
    </citation>
    <scope>NUCLEOTIDE SEQUENCE</scope>
    <source>
        <strain evidence="2">MPI-CAGE-CH-0235</strain>
    </source>
</reference>
<accession>A0A8K0SM11</accession>
<organism evidence="2 3">
    <name type="scientific">Stachybotrys elegans</name>
    <dbReference type="NCBI Taxonomy" id="80388"/>
    <lineage>
        <taxon>Eukaryota</taxon>
        <taxon>Fungi</taxon>
        <taxon>Dikarya</taxon>
        <taxon>Ascomycota</taxon>
        <taxon>Pezizomycotina</taxon>
        <taxon>Sordariomycetes</taxon>
        <taxon>Hypocreomycetidae</taxon>
        <taxon>Hypocreales</taxon>
        <taxon>Stachybotryaceae</taxon>
        <taxon>Stachybotrys</taxon>
    </lineage>
</organism>
<dbReference type="Proteomes" id="UP000813444">
    <property type="component" value="Unassembled WGS sequence"/>
</dbReference>
<keyword evidence="3" id="KW-1185">Reference proteome</keyword>